<reference evidence="1 2" key="1">
    <citation type="journal article" date="2013" name="ISME J.">
        <title>A metabolic model for members of the genus Tetrasphaera involved in enhanced biological phosphorus removal.</title>
        <authorList>
            <person name="Kristiansen R."/>
            <person name="Nguyen H.T.T."/>
            <person name="Saunders A.M."/>
            <person name="Nielsen J.L."/>
            <person name="Wimmer R."/>
            <person name="Le V.Q."/>
            <person name="McIlroy S.J."/>
            <person name="Petrovski S."/>
            <person name="Seviour R.J."/>
            <person name="Calteau A."/>
            <person name="Nielsen K.L."/>
            <person name="Nielsen P.H."/>
        </authorList>
    </citation>
    <scope>NUCLEOTIDE SEQUENCE [LARGE SCALE GENOMIC DNA]</scope>
    <source>
        <strain evidence="1 2">Ben110</strain>
    </source>
</reference>
<organism evidence="1 2">
    <name type="scientific">Nostocoides australiense Ben110</name>
    <dbReference type="NCBI Taxonomy" id="1193182"/>
    <lineage>
        <taxon>Bacteria</taxon>
        <taxon>Bacillati</taxon>
        <taxon>Actinomycetota</taxon>
        <taxon>Actinomycetes</taxon>
        <taxon>Micrococcales</taxon>
        <taxon>Intrasporangiaceae</taxon>
        <taxon>Nostocoides</taxon>
    </lineage>
</organism>
<dbReference type="AlphaFoldDB" id="W6JW18"/>
<dbReference type="SUPFAM" id="SSF53187">
    <property type="entry name" value="Zn-dependent exopeptidases"/>
    <property type="match status" value="1"/>
</dbReference>
<evidence type="ECO:0000313" key="1">
    <source>
        <dbReference type="EMBL" id="CCH72785.1"/>
    </source>
</evidence>
<dbReference type="EMBL" id="CAJA01000108">
    <property type="protein sequence ID" value="CCH72785.1"/>
    <property type="molecule type" value="Genomic_DNA"/>
</dbReference>
<evidence type="ECO:0000313" key="2">
    <source>
        <dbReference type="Proteomes" id="UP000035763"/>
    </source>
</evidence>
<proteinExistence type="predicted"/>
<accession>W6JW18</accession>
<sequence length="203" mass="22725">MQVARLLRRGRHDVTIALVDLEELGQLGSRHLVTVGPRPARVICLESVGYFDDRPGAQRLPVGFGMLFPLLARSIRAREGRGDFLAAVHRGDCEGLLEDLVTTAADQELDLLGLLDRRWNGPGQRFTRWVNPLLMDLDRSDHAPFWRAQVPSILITGTAPLRNSRYHRRGDIPDTLDHRRMNALARSLAHVLATHEPASPDPT</sequence>
<dbReference type="Proteomes" id="UP000035763">
    <property type="component" value="Unassembled WGS sequence"/>
</dbReference>
<dbReference type="STRING" id="1193182.BN11_1960033"/>
<protein>
    <submittedName>
        <fullName evidence="1">Uncharacterized protein</fullName>
    </submittedName>
</protein>
<keyword evidence="2" id="KW-1185">Reference proteome</keyword>
<gene>
    <name evidence="1" type="ORF">BN11_1960033</name>
</gene>
<name>W6JW18_9MICO</name>
<dbReference type="Gene3D" id="3.40.630.10">
    <property type="entry name" value="Zn peptidases"/>
    <property type="match status" value="1"/>
</dbReference>
<comment type="caution">
    <text evidence="1">The sequence shown here is derived from an EMBL/GenBank/DDBJ whole genome shotgun (WGS) entry which is preliminary data.</text>
</comment>